<dbReference type="Proteomes" id="UP000058305">
    <property type="component" value="Chromosome"/>
</dbReference>
<dbReference type="KEGG" id="mvd:AWU67_07615"/>
<accession>A0A0X8E4A6</accession>
<dbReference type="EMBL" id="CP014145">
    <property type="protein sequence ID" value="AMB58751.1"/>
    <property type="molecule type" value="Genomic_DNA"/>
</dbReference>
<proteinExistence type="predicted"/>
<evidence type="ECO:0000313" key="2">
    <source>
        <dbReference type="EMBL" id="AMB58751.1"/>
    </source>
</evidence>
<evidence type="ECO:0000313" key="3">
    <source>
        <dbReference type="Proteomes" id="UP000058305"/>
    </source>
</evidence>
<evidence type="ECO:0000256" key="1">
    <source>
        <dbReference type="SAM" id="MobiDB-lite"/>
    </source>
</evidence>
<keyword evidence="3" id="KW-1185">Reference proteome</keyword>
<feature type="region of interest" description="Disordered" evidence="1">
    <location>
        <begin position="1"/>
        <end position="21"/>
    </location>
</feature>
<gene>
    <name evidence="2" type="ORF">AWU67_07615</name>
</gene>
<dbReference type="OrthoDB" id="5118997at2"/>
<reference evidence="3" key="2">
    <citation type="submission" date="2016-01" db="EMBL/GenBank/DDBJ databases">
        <title>First complete genome sequence of a species in the genus Microterricola, an extremophilic cold active enzyme producing strain ERGS5:02 isolated from Sikkim Himalaya.</title>
        <authorList>
            <person name="Kumar R."/>
            <person name="Singh D."/>
            <person name="Swarnkar M.K."/>
        </authorList>
    </citation>
    <scope>NUCLEOTIDE SEQUENCE [LARGE SCALE GENOMIC DNA]</scope>
    <source>
        <strain evidence="3">ERGS5:02</strain>
    </source>
</reference>
<organism evidence="2 3">
    <name type="scientific">Microterricola viridarii</name>
    <dbReference type="NCBI Taxonomy" id="412690"/>
    <lineage>
        <taxon>Bacteria</taxon>
        <taxon>Bacillati</taxon>
        <taxon>Actinomycetota</taxon>
        <taxon>Actinomycetes</taxon>
        <taxon>Micrococcales</taxon>
        <taxon>Microbacteriaceae</taxon>
        <taxon>Microterricola</taxon>
    </lineage>
</organism>
<dbReference type="RefSeq" id="WP_067227517.1">
    <property type="nucleotide sequence ID" value="NZ_CP014145.1"/>
</dbReference>
<name>A0A0X8E4A6_9MICO</name>
<dbReference type="AlphaFoldDB" id="A0A0X8E4A6"/>
<protein>
    <submittedName>
        <fullName evidence="2">Uncharacterized protein</fullName>
    </submittedName>
</protein>
<reference evidence="2 3" key="1">
    <citation type="journal article" date="2016" name="J. Biotechnol.">
        <title>First complete genome sequence of a species in the genus Microterricola, an extremophilic cold active enzyme producing bacterial strain ERGS5:02 isolated from Sikkim Himalaya.</title>
        <authorList>
            <person name="Himanshu"/>
            <person name="Swarnkar M.K."/>
            <person name="Singh D."/>
            <person name="Kumar R."/>
        </authorList>
    </citation>
    <scope>NUCLEOTIDE SEQUENCE [LARGE SCALE GENOMIC DNA]</scope>
    <source>
        <strain evidence="2 3">ERGS5:02</strain>
    </source>
</reference>
<sequence length="96" mass="10262">MNDFKLPADEGSNTQDEPVMEQDAVTDREKLDGIAAQTVADLGTHDLRHVHAVVFERSTESGLHVSPGELVDAVGAAAREKDASFSVPASTDRDTD</sequence>